<dbReference type="Pfam" id="PF01795">
    <property type="entry name" value="Methyltransf_5"/>
    <property type="match status" value="1"/>
</dbReference>
<evidence type="ECO:0000256" key="2">
    <source>
        <dbReference type="ARBA" id="ARBA00022552"/>
    </source>
</evidence>
<keyword evidence="4 6" id="KW-0808">Transferase</keyword>
<feature type="binding site" evidence="6">
    <location>
        <position position="100"/>
    </location>
    <ligand>
        <name>S-adenosyl-L-methionine</name>
        <dbReference type="ChEBI" id="CHEBI:59789"/>
    </ligand>
</feature>
<proteinExistence type="inferred from homology"/>
<dbReference type="PANTHER" id="PTHR11265:SF0">
    <property type="entry name" value="12S RRNA N4-METHYLCYTIDINE METHYLTRANSFERASE"/>
    <property type="match status" value="1"/>
</dbReference>
<accession>A0A2G9YSH7</accession>
<evidence type="ECO:0000256" key="5">
    <source>
        <dbReference type="ARBA" id="ARBA00022691"/>
    </source>
</evidence>
<protein>
    <recommendedName>
        <fullName evidence="6">Ribosomal RNA small subunit methyltransferase H</fullName>
        <ecNumber evidence="6">2.1.1.199</ecNumber>
    </recommendedName>
    <alternativeName>
        <fullName evidence="6">16S rRNA m(4)C1402 methyltransferase</fullName>
    </alternativeName>
    <alternativeName>
        <fullName evidence="6">rRNA (cytosine-N(4)-)-methyltransferase RsmH</fullName>
    </alternativeName>
</protein>
<dbReference type="SUPFAM" id="SSF53335">
    <property type="entry name" value="S-adenosyl-L-methionine-dependent methyltransferases"/>
    <property type="match status" value="1"/>
</dbReference>
<keyword evidence="6" id="KW-0963">Cytoplasm</keyword>
<feature type="binding site" evidence="6">
    <location>
        <position position="79"/>
    </location>
    <ligand>
        <name>S-adenosyl-L-methionine</name>
        <dbReference type="ChEBI" id="CHEBI:59789"/>
    </ligand>
</feature>
<dbReference type="InterPro" id="IPR023397">
    <property type="entry name" value="SAM-dep_MeTrfase_MraW_recog"/>
</dbReference>
<comment type="subcellular location">
    <subcellularLocation>
        <location evidence="6">Cytoplasm</location>
    </subcellularLocation>
</comment>
<dbReference type="PANTHER" id="PTHR11265">
    <property type="entry name" value="S-ADENOSYL-METHYLTRANSFERASE MRAW"/>
    <property type="match status" value="1"/>
</dbReference>
<dbReference type="GO" id="GO:0071424">
    <property type="term" value="F:rRNA (cytosine-N4-)-methyltransferase activity"/>
    <property type="evidence" value="ECO:0007669"/>
    <property type="project" value="UniProtKB-UniRule"/>
</dbReference>
<evidence type="ECO:0000256" key="1">
    <source>
        <dbReference type="ARBA" id="ARBA00010396"/>
    </source>
</evidence>
<dbReference type="GO" id="GO:0005737">
    <property type="term" value="C:cytoplasm"/>
    <property type="evidence" value="ECO:0007669"/>
    <property type="project" value="UniProtKB-SubCell"/>
</dbReference>
<dbReference type="SUPFAM" id="SSF81799">
    <property type="entry name" value="Putative methyltransferase TM0872, insert domain"/>
    <property type="match status" value="1"/>
</dbReference>
<name>A0A2G9YSH7_9BACT</name>
<comment type="catalytic activity">
    <reaction evidence="6">
        <text>cytidine(1402) in 16S rRNA + S-adenosyl-L-methionine = N(4)-methylcytidine(1402) in 16S rRNA + S-adenosyl-L-homocysteine + H(+)</text>
        <dbReference type="Rhea" id="RHEA:42928"/>
        <dbReference type="Rhea" id="RHEA-COMP:10286"/>
        <dbReference type="Rhea" id="RHEA-COMP:10287"/>
        <dbReference type="ChEBI" id="CHEBI:15378"/>
        <dbReference type="ChEBI" id="CHEBI:57856"/>
        <dbReference type="ChEBI" id="CHEBI:59789"/>
        <dbReference type="ChEBI" id="CHEBI:74506"/>
        <dbReference type="ChEBI" id="CHEBI:82748"/>
        <dbReference type="EC" id="2.1.1.199"/>
    </reaction>
</comment>
<dbReference type="InterPro" id="IPR002903">
    <property type="entry name" value="RsmH"/>
</dbReference>
<dbReference type="GO" id="GO:0070475">
    <property type="term" value="P:rRNA base methylation"/>
    <property type="evidence" value="ECO:0007669"/>
    <property type="project" value="UniProtKB-UniRule"/>
</dbReference>
<keyword evidence="2 6" id="KW-0698">rRNA processing</keyword>
<evidence type="ECO:0000313" key="8">
    <source>
        <dbReference type="Proteomes" id="UP000231567"/>
    </source>
</evidence>
<dbReference type="AlphaFoldDB" id="A0A2G9YSH7"/>
<dbReference type="NCBIfam" id="TIGR00006">
    <property type="entry name" value="16S rRNA (cytosine(1402)-N(4))-methyltransferase RsmH"/>
    <property type="match status" value="1"/>
</dbReference>
<dbReference type="InterPro" id="IPR029063">
    <property type="entry name" value="SAM-dependent_MTases_sf"/>
</dbReference>
<evidence type="ECO:0000313" key="7">
    <source>
        <dbReference type="EMBL" id="PIP21431.1"/>
    </source>
</evidence>
<keyword evidence="5 6" id="KW-0949">S-adenosyl-L-methionine</keyword>
<dbReference type="Gene3D" id="1.10.150.170">
    <property type="entry name" value="Putative methyltransferase TM0872, insert domain"/>
    <property type="match status" value="1"/>
</dbReference>
<comment type="similarity">
    <text evidence="1 6">Belongs to the methyltransferase superfamily. RsmH family.</text>
</comment>
<sequence>MIEHRSVLLKEVIEYLNPQPNQDFADCTVGEAGHAAEILHRTSPSGKLLAIDWDKYSLERAKAELTKFEDRVSFAGDNFKNLKSIAEKFHFRDFSGIFFDLGLATYQIKNPNYGLSFQIDAPLDMRIVPQAGKSAAEIVNRYSLEKLIDIFRNYGDESFAKPIAKAILQVRRQRKIATTFQLVKIIQAVKKVHKKIHPATQVFQALRIEVNEEFDNLKQGLSAGADLLKVSGRLAVISFHSGEDRIVKQFFKARKDLKIITKKPVRASLQEIKINPQSRSGKLRVAEKQKMEG</sequence>
<evidence type="ECO:0000256" key="3">
    <source>
        <dbReference type="ARBA" id="ARBA00022603"/>
    </source>
</evidence>
<dbReference type="Proteomes" id="UP000231567">
    <property type="component" value="Unassembled WGS sequence"/>
</dbReference>
<evidence type="ECO:0000256" key="4">
    <source>
        <dbReference type="ARBA" id="ARBA00022679"/>
    </source>
</evidence>
<gene>
    <name evidence="6" type="primary">rsmH</name>
    <name evidence="7" type="ORF">COX39_03015</name>
</gene>
<keyword evidence="3 6" id="KW-0489">Methyltransferase</keyword>
<dbReference type="EMBL" id="PCRM01000040">
    <property type="protein sequence ID" value="PIP21431.1"/>
    <property type="molecule type" value="Genomic_DNA"/>
</dbReference>
<comment type="function">
    <text evidence="6">Specifically methylates the N4 position of cytidine in position 1402 (C1402) of 16S rRNA.</text>
</comment>
<feature type="binding site" evidence="6">
    <location>
        <position position="107"/>
    </location>
    <ligand>
        <name>S-adenosyl-L-methionine</name>
        <dbReference type="ChEBI" id="CHEBI:59789"/>
    </ligand>
</feature>
<dbReference type="HAMAP" id="MF_01007">
    <property type="entry name" value="16SrRNA_methyltr_H"/>
    <property type="match status" value="1"/>
</dbReference>
<dbReference type="EC" id="2.1.1.199" evidence="6"/>
<comment type="caution">
    <text evidence="7">The sequence shown here is derived from an EMBL/GenBank/DDBJ whole genome shotgun (WGS) entry which is preliminary data.</text>
</comment>
<reference evidence="7 8" key="1">
    <citation type="submission" date="2017-09" db="EMBL/GenBank/DDBJ databases">
        <title>Depth-based differentiation of microbial function through sediment-hosted aquifers and enrichment of novel symbionts in the deep terrestrial subsurface.</title>
        <authorList>
            <person name="Probst A.J."/>
            <person name="Ladd B."/>
            <person name="Jarett J.K."/>
            <person name="Geller-Mcgrath D.E."/>
            <person name="Sieber C.M."/>
            <person name="Emerson J.B."/>
            <person name="Anantharaman K."/>
            <person name="Thomas B.C."/>
            <person name="Malmstrom R."/>
            <person name="Stieglmeier M."/>
            <person name="Klingl A."/>
            <person name="Woyke T."/>
            <person name="Ryan C.M."/>
            <person name="Banfield J.F."/>
        </authorList>
    </citation>
    <scope>NUCLEOTIDE SEQUENCE [LARGE SCALE GENOMIC DNA]</scope>
    <source>
        <strain evidence="7">CG23_combo_of_CG06-09_8_20_14_all_40_13</strain>
    </source>
</reference>
<evidence type="ECO:0000256" key="6">
    <source>
        <dbReference type="HAMAP-Rule" id="MF_01007"/>
    </source>
</evidence>
<dbReference type="Gene3D" id="3.40.50.150">
    <property type="entry name" value="Vaccinia Virus protein VP39"/>
    <property type="match status" value="1"/>
</dbReference>
<dbReference type="PIRSF" id="PIRSF004486">
    <property type="entry name" value="MraW"/>
    <property type="match status" value="1"/>
</dbReference>
<feature type="binding site" evidence="6">
    <location>
        <begin position="32"/>
        <end position="34"/>
    </location>
    <ligand>
        <name>S-adenosyl-L-methionine</name>
        <dbReference type="ChEBI" id="CHEBI:59789"/>
    </ligand>
</feature>
<organism evidence="7 8">
    <name type="scientific">Candidatus Nealsonbacteria bacterium CG23_combo_of_CG06-09_8_20_14_all_40_13</name>
    <dbReference type="NCBI Taxonomy" id="1974724"/>
    <lineage>
        <taxon>Bacteria</taxon>
        <taxon>Candidatus Nealsoniibacteriota</taxon>
    </lineage>
</organism>
<feature type="binding site" evidence="6">
    <location>
        <position position="52"/>
    </location>
    <ligand>
        <name>S-adenosyl-L-methionine</name>
        <dbReference type="ChEBI" id="CHEBI:59789"/>
    </ligand>
</feature>